<evidence type="ECO:0000256" key="6">
    <source>
        <dbReference type="ARBA" id="ARBA00022840"/>
    </source>
</evidence>
<name>A0A942Z4F2_9BACI</name>
<evidence type="ECO:0000256" key="9">
    <source>
        <dbReference type="RuleBase" id="RU364073"/>
    </source>
</evidence>
<dbReference type="PROSITE" id="PS00445">
    <property type="entry name" value="FGGY_KINASES_2"/>
    <property type="match status" value="1"/>
</dbReference>
<dbReference type="PANTHER" id="PTHR43095:SF5">
    <property type="entry name" value="XYLULOSE KINASE"/>
    <property type="match status" value="1"/>
</dbReference>
<evidence type="ECO:0000256" key="7">
    <source>
        <dbReference type="ARBA" id="ARBA00023277"/>
    </source>
</evidence>
<keyword evidence="4 9" id="KW-0547">Nucleotide-binding</keyword>
<evidence type="ECO:0000259" key="11">
    <source>
        <dbReference type="Pfam" id="PF02782"/>
    </source>
</evidence>
<evidence type="ECO:0000256" key="4">
    <source>
        <dbReference type="ARBA" id="ARBA00022741"/>
    </source>
</evidence>
<dbReference type="Pfam" id="PF00370">
    <property type="entry name" value="FGGY_N"/>
    <property type="match status" value="1"/>
</dbReference>
<dbReference type="AlphaFoldDB" id="A0A942Z4F2"/>
<accession>A0A942Z4F2</accession>
<evidence type="ECO:0000313" key="12">
    <source>
        <dbReference type="EMBL" id="MBS4221731.1"/>
    </source>
</evidence>
<comment type="similarity">
    <text evidence="1 8">Belongs to the FGGY kinase family.</text>
</comment>
<proteinExistence type="inferred from homology"/>
<evidence type="ECO:0000256" key="5">
    <source>
        <dbReference type="ARBA" id="ARBA00022777"/>
    </source>
</evidence>
<keyword evidence="6 9" id="KW-0067">ATP-binding</keyword>
<dbReference type="CDD" id="cd07805">
    <property type="entry name" value="ASKHA_NBD_FGGY_CvXK-like"/>
    <property type="match status" value="1"/>
</dbReference>
<dbReference type="EMBL" id="JAGYPN010000001">
    <property type="protein sequence ID" value="MBS4221731.1"/>
    <property type="molecule type" value="Genomic_DNA"/>
</dbReference>
<dbReference type="InterPro" id="IPR018484">
    <property type="entry name" value="FGGY_N"/>
</dbReference>
<keyword evidence="13" id="KW-1185">Reference proteome</keyword>
<evidence type="ECO:0000256" key="2">
    <source>
        <dbReference type="ARBA" id="ARBA00022629"/>
    </source>
</evidence>
<evidence type="ECO:0000256" key="1">
    <source>
        <dbReference type="ARBA" id="ARBA00009156"/>
    </source>
</evidence>
<evidence type="ECO:0000256" key="3">
    <source>
        <dbReference type="ARBA" id="ARBA00022679"/>
    </source>
</evidence>
<evidence type="ECO:0000259" key="10">
    <source>
        <dbReference type="Pfam" id="PF00370"/>
    </source>
</evidence>
<dbReference type="Gene3D" id="3.30.420.40">
    <property type="match status" value="2"/>
</dbReference>
<dbReference type="PANTHER" id="PTHR43095">
    <property type="entry name" value="SUGAR KINASE"/>
    <property type="match status" value="1"/>
</dbReference>
<feature type="domain" description="Carbohydrate kinase FGGY N-terminal" evidence="10">
    <location>
        <begin position="5"/>
        <end position="249"/>
    </location>
</feature>
<keyword evidence="5 8" id="KW-0418">Kinase</keyword>
<evidence type="ECO:0000313" key="13">
    <source>
        <dbReference type="Proteomes" id="UP000676456"/>
    </source>
</evidence>
<dbReference type="InterPro" id="IPR018485">
    <property type="entry name" value="FGGY_C"/>
</dbReference>
<keyword evidence="2 9" id="KW-0859">Xylose metabolism</keyword>
<dbReference type="SUPFAM" id="SSF53067">
    <property type="entry name" value="Actin-like ATPase domain"/>
    <property type="match status" value="2"/>
</dbReference>
<sequence length="510" mass="56884">MSIQYILAHDIGTTGNKATLFSEDGSIVGSIFSGYETNFPVVGWAEQNPNDWWKAVCETTKLLIQKCKVDPRFIACVTFSGQMMGCVLVDRDGNPLRNAIIWADMRAEEETCKLQSNLGMEEVYRITGHRISSSYSGAKLVWVKNNQPEIFREAHKILHAKDFLVHKLTGEFATDYSDASGMNLLDITKKEWSPEILQTWELDEGILPDVFPSTHIVGGVTQRASQESGLMPNTPVVIGGGDGCCAAAGVGVVSDGDAFNYIGSSSWVALATDKPIFDPEMKTYTWIHLDPKKYSPNGTMQAAGVSYQWIRDQLYHNEKQQSHRSGKSVYDFMNDTAASSQPGSNRLLYLPYLMGERSPRWNPNARGTFIGMHITHNRADMTRAVMEGVTFNLKVILDSFLNAGVNIEKMWVLGGAAKSNVWKQIFADIYGVDVMVPHLLDEATSMGAAIAGAVGVGILKDFEESKKWVHRKEIIKPIHENKEIYQNLYSIFNQAYEQLVPVYDRLSKNQ</sequence>
<gene>
    <name evidence="9 12" type="primary">xylB</name>
    <name evidence="12" type="ORF">KHA91_03015</name>
</gene>
<evidence type="ECO:0000256" key="8">
    <source>
        <dbReference type="RuleBase" id="RU003733"/>
    </source>
</evidence>
<comment type="catalytic activity">
    <reaction evidence="9">
        <text>D-xylulose + ATP = D-xylulose 5-phosphate + ADP + H(+)</text>
        <dbReference type="Rhea" id="RHEA:10964"/>
        <dbReference type="ChEBI" id="CHEBI:15378"/>
        <dbReference type="ChEBI" id="CHEBI:17140"/>
        <dbReference type="ChEBI" id="CHEBI:30616"/>
        <dbReference type="ChEBI" id="CHEBI:57737"/>
        <dbReference type="ChEBI" id="CHEBI:456216"/>
        <dbReference type="EC" id="2.7.1.17"/>
    </reaction>
</comment>
<keyword evidence="3 8" id="KW-0808">Transferase</keyword>
<dbReference type="GO" id="GO:0005997">
    <property type="term" value="P:xylulose metabolic process"/>
    <property type="evidence" value="ECO:0007669"/>
    <property type="project" value="InterPro"/>
</dbReference>
<organism evidence="12 13">
    <name type="scientific">Lederbergia citrea</name>
    <dbReference type="NCBI Taxonomy" id="2833581"/>
    <lineage>
        <taxon>Bacteria</taxon>
        <taxon>Bacillati</taxon>
        <taxon>Bacillota</taxon>
        <taxon>Bacilli</taxon>
        <taxon>Bacillales</taxon>
        <taxon>Bacillaceae</taxon>
        <taxon>Lederbergia</taxon>
    </lineage>
</organism>
<dbReference type="InterPro" id="IPR000577">
    <property type="entry name" value="Carb_kinase_FGGY"/>
</dbReference>
<comment type="caution">
    <text evidence="12">The sequence shown here is derived from an EMBL/GenBank/DDBJ whole genome shotgun (WGS) entry which is preliminary data.</text>
</comment>
<dbReference type="PROSITE" id="PS00933">
    <property type="entry name" value="FGGY_KINASES_1"/>
    <property type="match status" value="1"/>
</dbReference>
<dbReference type="EC" id="2.7.1.17" evidence="9"/>
<dbReference type="GO" id="GO:0004856">
    <property type="term" value="F:D-xylulokinase activity"/>
    <property type="evidence" value="ECO:0007669"/>
    <property type="project" value="UniProtKB-EC"/>
</dbReference>
<dbReference type="RefSeq" id="WP_213096733.1">
    <property type="nucleotide sequence ID" value="NZ_JAGYPN010000001.1"/>
</dbReference>
<keyword evidence="7 9" id="KW-0119">Carbohydrate metabolism</keyword>
<dbReference type="InterPro" id="IPR050406">
    <property type="entry name" value="FGGY_Carb_Kinase"/>
</dbReference>
<dbReference type="GO" id="GO:0042732">
    <property type="term" value="P:D-xylose metabolic process"/>
    <property type="evidence" value="ECO:0007669"/>
    <property type="project" value="UniProtKB-KW"/>
</dbReference>
<dbReference type="InterPro" id="IPR018483">
    <property type="entry name" value="Carb_kinase_FGGY_CS"/>
</dbReference>
<feature type="domain" description="Carbohydrate kinase FGGY C-terminal" evidence="11">
    <location>
        <begin position="261"/>
        <end position="454"/>
    </location>
</feature>
<dbReference type="Pfam" id="PF02782">
    <property type="entry name" value="FGGY_C"/>
    <property type="match status" value="1"/>
</dbReference>
<dbReference type="PIRSF" id="PIRSF000538">
    <property type="entry name" value="GlpK"/>
    <property type="match status" value="1"/>
</dbReference>
<dbReference type="InterPro" id="IPR043129">
    <property type="entry name" value="ATPase_NBD"/>
</dbReference>
<dbReference type="NCBIfam" id="TIGR01312">
    <property type="entry name" value="XylB"/>
    <property type="match status" value="1"/>
</dbReference>
<dbReference type="InterPro" id="IPR006000">
    <property type="entry name" value="Xylulokinase"/>
</dbReference>
<dbReference type="GO" id="GO:0005524">
    <property type="term" value="F:ATP binding"/>
    <property type="evidence" value="ECO:0007669"/>
    <property type="project" value="UniProtKB-KW"/>
</dbReference>
<reference evidence="12 13" key="1">
    <citation type="submission" date="2021-05" db="EMBL/GenBank/DDBJ databases">
        <title>Novel Bacillus species.</title>
        <authorList>
            <person name="Liu G."/>
        </authorList>
    </citation>
    <scope>NUCLEOTIDE SEQUENCE [LARGE SCALE GENOMIC DNA]</scope>
    <source>
        <strain evidence="12 13">FJAT-49682</strain>
    </source>
</reference>
<dbReference type="Proteomes" id="UP000676456">
    <property type="component" value="Unassembled WGS sequence"/>
</dbReference>
<protein>
    <recommendedName>
        <fullName evidence="9">Xylulose kinase</fullName>
        <shortName evidence="9">Xylulokinase</shortName>
        <ecNumber evidence="9">2.7.1.17</ecNumber>
    </recommendedName>
</protein>